<accession>A0A7D5T6M8</accession>
<keyword evidence="4" id="KW-1185">Reference proteome</keyword>
<sequence length="87" mass="9953">MSDDTVRCWLVDRISRDENLVTLVYATPDGERQLTKQLSFRLLSRKPTTAAVDVDPEKLEPTADDERERYATQARSMADSHDPDDEV</sequence>
<dbReference type="RefSeq" id="WP_179909495.1">
    <property type="nucleotide sequence ID" value="NZ_CP058910.1"/>
</dbReference>
<protein>
    <recommendedName>
        <fullName evidence="2">DUF7967 domain-containing protein</fullName>
    </recommendedName>
</protein>
<evidence type="ECO:0000256" key="1">
    <source>
        <dbReference type="SAM" id="MobiDB-lite"/>
    </source>
</evidence>
<dbReference type="OrthoDB" id="156620at2157"/>
<proteinExistence type="predicted"/>
<feature type="region of interest" description="Disordered" evidence="1">
    <location>
        <begin position="47"/>
        <end position="87"/>
    </location>
</feature>
<feature type="domain" description="DUF7967" evidence="2">
    <location>
        <begin position="3"/>
        <end position="87"/>
    </location>
</feature>
<dbReference type="AlphaFoldDB" id="A0A7D5T6M8"/>
<reference evidence="3 4" key="1">
    <citation type="submission" date="2020-07" db="EMBL/GenBank/DDBJ databases">
        <title>Halosimplex pelagicum sp. nov. and Halosimplex rubrum sp. nov., isolated from salted brown alga Laminaria, and emended description of the genus Halosimplex.</title>
        <authorList>
            <person name="Cui H."/>
        </authorList>
    </citation>
    <scope>NUCLEOTIDE SEQUENCE [LARGE SCALE GENOMIC DNA]</scope>
    <source>
        <strain evidence="3 4">R27</strain>
    </source>
</reference>
<dbReference type="Proteomes" id="UP000509667">
    <property type="component" value="Chromosome"/>
</dbReference>
<gene>
    <name evidence="3" type="ORF">HZS55_21055</name>
</gene>
<dbReference type="KEGG" id="hrr:HZS55_21055"/>
<name>A0A7D5T6M8_9EURY</name>
<feature type="compositionally biased region" description="Basic and acidic residues" evidence="1">
    <location>
        <begin position="55"/>
        <end position="70"/>
    </location>
</feature>
<evidence type="ECO:0000313" key="3">
    <source>
        <dbReference type="EMBL" id="QLH79630.1"/>
    </source>
</evidence>
<evidence type="ECO:0000313" key="4">
    <source>
        <dbReference type="Proteomes" id="UP000509667"/>
    </source>
</evidence>
<evidence type="ECO:0000259" key="2">
    <source>
        <dbReference type="Pfam" id="PF25921"/>
    </source>
</evidence>
<dbReference type="Pfam" id="PF25921">
    <property type="entry name" value="DUF7967"/>
    <property type="match status" value="1"/>
</dbReference>
<organism evidence="3 4">
    <name type="scientific">Halosimplex rubrum</name>
    <dbReference type="NCBI Taxonomy" id="869889"/>
    <lineage>
        <taxon>Archaea</taxon>
        <taxon>Methanobacteriati</taxon>
        <taxon>Methanobacteriota</taxon>
        <taxon>Stenosarchaea group</taxon>
        <taxon>Halobacteria</taxon>
        <taxon>Halobacteriales</taxon>
        <taxon>Haloarculaceae</taxon>
        <taxon>Halosimplex</taxon>
    </lineage>
</organism>
<dbReference type="EMBL" id="CP058910">
    <property type="protein sequence ID" value="QLH79630.1"/>
    <property type="molecule type" value="Genomic_DNA"/>
</dbReference>
<dbReference type="InterPro" id="IPR058273">
    <property type="entry name" value="DUF7967"/>
</dbReference>
<dbReference type="GeneID" id="56080408"/>